<keyword evidence="2" id="KW-0805">Transcription regulation</keyword>
<dbReference type="PANTHER" id="PTHR31636">
    <property type="entry name" value="OSJNBA0084A10.13 PROTEIN-RELATED"/>
    <property type="match status" value="1"/>
</dbReference>
<feature type="transmembrane region" description="Helical" evidence="6">
    <location>
        <begin position="12"/>
        <end position="30"/>
    </location>
</feature>
<evidence type="ECO:0000313" key="8">
    <source>
        <dbReference type="Proteomes" id="UP001603857"/>
    </source>
</evidence>
<name>A0ABD1KZ79_9FABA</name>
<sequence>MLGGFVMQAQIWRFVCLISSVVGFICYALSSSFNLLFGKWNLLKMLSYGVFSVTICLAVWFAKVCQLSYSRNLMCKAHISVVVLTATSVYSFFYDKEVNTKPDAYSLISCAAFAVMSLSLSRHTHLGFELDFLYFFLGCLILQLMKIKLLLVIVGVGFSYSLIVLRSSLESSEYILPLYHHNHHIVDSLQPHPDSALVPHSGSSYMQTLLKHNLVACAKAIAETDLIMAEWFMRKIREMVSVSGEPMQRLGAYMLEGLVARLEGTGSKIYETLKCYEAANAKRLSNMHMFHQICLLHFKFGYVCANGAIAQAMKNEDRIHIIDFQIDEGIQWFTLIRDFAARPAGPPHIRITGIGDSTSSDALQMVGSKLSKLASDFKVPFEFHATPVSACDVQLQNFQVRSGEALAVNFAFMLHQVSENHRDRLLRLVRSLSPKVVTLVEHESNTNIVEFYPRFLETLDYYSAMFESMNMNADIPREYKERVYIEQLCYARDIVNILACEEAERVERHELLRKWRLRFTNAGFTPYPFSLSVNATIKKLLESYSGRFKLEERDGALYLGWMDRHLVASCTWTSL</sequence>
<evidence type="ECO:0000256" key="1">
    <source>
        <dbReference type="ARBA" id="ARBA00004123"/>
    </source>
</evidence>
<keyword evidence="8" id="KW-1185">Reference proteome</keyword>
<keyword evidence="3" id="KW-0804">Transcription</keyword>
<dbReference type="Pfam" id="PF03514">
    <property type="entry name" value="GRAS"/>
    <property type="match status" value="1"/>
</dbReference>
<feature type="transmembrane region" description="Helical" evidence="6">
    <location>
        <begin position="104"/>
        <end position="120"/>
    </location>
</feature>
<feature type="transmembrane region" description="Helical" evidence="6">
    <location>
        <begin position="73"/>
        <end position="92"/>
    </location>
</feature>
<evidence type="ECO:0000256" key="2">
    <source>
        <dbReference type="ARBA" id="ARBA00023015"/>
    </source>
</evidence>
<comment type="similarity">
    <text evidence="5">Belongs to the GRAS family.</text>
</comment>
<evidence type="ECO:0000256" key="3">
    <source>
        <dbReference type="ARBA" id="ARBA00023163"/>
    </source>
</evidence>
<gene>
    <name evidence="7" type="ORF">Fmac_030449</name>
</gene>
<proteinExistence type="inferred from homology"/>
<dbReference type="Proteomes" id="UP001603857">
    <property type="component" value="Unassembled WGS sequence"/>
</dbReference>
<feature type="short sequence motif" description="VHIID" evidence="5">
    <location>
        <begin position="319"/>
        <end position="323"/>
    </location>
</feature>
<protein>
    <submittedName>
        <fullName evidence="7">Uncharacterized protein</fullName>
    </submittedName>
</protein>
<keyword evidence="6" id="KW-0812">Transmembrane</keyword>
<keyword evidence="6" id="KW-1133">Transmembrane helix</keyword>
<comment type="subcellular location">
    <subcellularLocation>
        <location evidence="1">Nucleus</location>
    </subcellularLocation>
</comment>
<evidence type="ECO:0000256" key="6">
    <source>
        <dbReference type="SAM" id="Phobius"/>
    </source>
</evidence>
<dbReference type="GO" id="GO:0005634">
    <property type="term" value="C:nucleus"/>
    <property type="evidence" value="ECO:0007669"/>
    <property type="project" value="UniProtKB-SubCell"/>
</dbReference>
<reference evidence="7 8" key="1">
    <citation type="submission" date="2024-08" db="EMBL/GenBank/DDBJ databases">
        <title>Insights into the chromosomal genome structure of Flemingia macrophylla.</title>
        <authorList>
            <person name="Ding Y."/>
            <person name="Zhao Y."/>
            <person name="Bi W."/>
            <person name="Wu M."/>
            <person name="Zhao G."/>
            <person name="Gong Y."/>
            <person name="Li W."/>
            <person name="Zhang P."/>
        </authorList>
    </citation>
    <scope>NUCLEOTIDE SEQUENCE [LARGE SCALE GENOMIC DNA]</scope>
    <source>
        <strain evidence="7">DYQJB</strain>
        <tissue evidence="7">Leaf</tissue>
    </source>
</reference>
<feature type="transmembrane region" description="Helical" evidence="6">
    <location>
        <begin position="42"/>
        <end position="61"/>
    </location>
</feature>
<comment type="caution">
    <text evidence="7">The sequence shown here is derived from an EMBL/GenBank/DDBJ whole genome shotgun (WGS) entry which is preliminary data.</text>
</comment>
<dbReference type="InterPro" id="IPR005202">
    <property type="entry name" value="TF_GRAS"/>
</dbReference>
<organism evidence="7 8">
    <name type="scientific">Flemingia macrophylla</name>
    <dbReference type="NCBI Taxonomy" id="520843"/>
    <lineage>
        <taxon>Eukaryota</taxon>
        <taxon>Viridiplantae</taxon>
        <taxon>Streptophyta</taxon>
        <taxon>Embryophyta</taxon>
        <taxon>Tracheophyta</taxon>
        <taxon>Spermatophyta</taxon>
        <taxon>Magnoliopsida</taxon>
        <taxon>eudicotyledons</taxon>
        <taxon>Gunneridae</taxon>
        <taxon>Pentapetalae</taxon>
        <taxon>rosids</taxon>
        <taxon>fabids</taxon>
        <taxon>Fabales</taxon>
        <taxon>Fabaceae</taxon>
        <taxon>Papilionoideae</taxon>
        <taxon>50 kb inversion clade</taxon>
        <taxon>NPAAA clade</taxon>
        <taxon>indigoferoid/millettioid clade</taxon>
        <taxon>Phaseoleae</taxon>
        <taxon>Flemingia</taxon>
    </lineage>
</organism>
<feature type="region of interest" description="Leucine repeat II (LRII)" evidence="5">
    <location>
        <begin position="365"/>
        <end position="397"/>
    </location>
</feature>
<feature type="transmembrane region" description="Helical" evidence="6">
    <location>
        <begin position="132"/>
        <end position="163"/>
    </location>
</feature>
<keyword evidence="4" id="KW-0539">Nucleus</keyword>
<feature type="region of interest" description="Leucine repeat I (LRI)" evidence="5">
    <location>
        <begin position="208"/>
        <end position="268"/>
    </location>
</feature>
<evidence type="ECO:0000256" key="4">
    <source>
        <dbReference type="ARBA" id="ARBA00023242"/>
    </source>
</evidence>
<dbReference type="PROSITE" id="PS50985">
    <property type="entry name" value="GRAS"/>
    <property type="match status" value="1"/>
</dbReference>
<accession>A0ABD1KZ79</accession>
<keyword evidence="6" id="KW-0472">Membrane</keyword>
<dbReference type="EMBL" id="JBGMDY010000011">
    <property type="protein sequence ID" value="KAL2316573.1"/>
    <property type="molecule type" value="Genomic_DNA"/>
</dbReference>
<evidence type="ECO:0000256" key="5">
    <source>
        <dbReference type="PROSITE-ProRule" id="PRU01191"/>
    </source>
</evidence>
<dbReference type="AlphaFoldDB" id="A0ABD1KZ79"/>
<feature type="region of interest" description="SAW" evidence="5">
    <location>
        <begin position="499"/>
        <end position="573"/>
    </location>
</feature>
<evidence type="ECO:0000313" key="7">
    <source>
        <dbReference type="EMBL" id="KAL2316573.1"/>
    </source>
</evidence>
<comment type="caution">
    <text evidence="5">Lacks conserved residue(s) required for the propagation of feature annotation.</text>
</comment>